<dbReference type="CDD" id="cd00293">
    <property type="entry name" value="USP-like"/>
    <property type="match status" value="2"/>
</dbReference>
<dbReference type="PANTHER" id="PTHR46268">
    <property type="entry name" value="STRESS RESPONSE PROTEIN NHAX"/>
    <property type="match status" value="1"/>
</dbReference>
<dbReference type="Pfam" id="PF00582">
    <property type="entry name" value="Usp"/>
    <property type="match status" value="2"/>
</dbReference>
<protein>
    <submittedName>
        <fullName evidence="3">Universal stress protein</fullName>
    </submittedName>
</protein>
<keyword evidence="4" id="KW-1185">Reference proteome</keyword>
<feature type="domain" description="UspA" evidence="2">
    <location>
        <begin position="1"/>
        <end position="156"/>
    </location>
</feature>
<dbReference type="Gene3D" id="3.40.50.12370">
    <property type="match status" value="1"/>
</dbReference>
<evidence type="ECO:0000313" key="3">
    <source>
        <dbReference type="EMBL" id="MSU88023.1"/>
    </source>
</evidence>
<evidence type="ECO:0000259" key="2">
    <source>
        <dbReference type="Pfam" id="PF00582"/>
    </source>
</evidence>
<evidence type="ECO:0000313" key="4">
    <source>
        <dbReference type="Proteomes" id="UP000474957"/>
    </source>
</evidence>
<dbReference type="PANTHER" id="PTHR46268:SF15">
    <property type="entry name" value="UNIVERSAL STRESS PROTEIN HP_0031"/>
    <property type="match status" value="1"/>
</dbReference>
<reference evidence="3 4" key="1">
    <citation type="submission" date="2019-10" db="EMBL/GenBank/DDBJ databases">
        <title>Cognatihalovulum marinum gen. nov. sp. nov., a new member of the family Rhodobacteraceae isolated from deep seawater of the Northwest Indian Ocean.</title>
        <authorList>
            <person name="Ruan C."/>
            <person name="Wang J."/>
            <person name="Zheng X."/>
            <person name="Song L."/>
            <person name="Zhu Y."/>
            <person name="Huang Y."/>
            <person name="Lu Z."/>
            <person name="Du W."/>
            <person name="Huang L."/>
            <person name="Dai X."/>
        </authorList>
    </citation>
    <scope>NUCLEOTIDE SEQUENCE [LARGE SCALE GENOMIC DNA]</scope>
    <source>
        <strain evidence="3 4">2CG4</strain>
    </source>
</reference>
<feature type="domain" description="UspA" evidence="2">
    <location>
        <begin position="165"/>
        <end position="283"/>
    </location>
</feature>
<name>A0A6L5YUL7_9RHOB</name>
<dbReference type="InterPro" id="IPR006016">
    <property type="entry name" value="UspA"/>
</dbReference>
<gene>
    <name evidence="3" type="ORF">GE300_00135</name>
</gene>
<dbReference type="Proteomes" id="UP000474957">
    <property type="component" value="Unassembled WGS sequence"/>
</dbReference>
<sequence length="284" mass="30283">MTDKMMALIDGSDYARSVCEHAAWIAGRTGLAVELVHVLGRRETGGRTDLSGSISLGARTALLEELSRLDEQRAQLVTRRGRMILDDARAILAEAGVERASVNLRHGDLLETLADLEPQAAMVLIGKRGEAADFARGHLGSNLERVVRATRKPLFVANRAFKPINRVLIAYDGGPAAMKAIDHVSRSRLFADLEIRIVTVGKSGAAAERGLADARAALAAAGLTADTALLPGEPAAVLGPLVEDEGFDMVVMGAYGQGRLHHLFVGSTTTEMIRACKVPLLLLH</sequence>
<dbReference type="SUPFAM" id="SSF52402">
    <property type="entry name" value="Adenine nucleotide alpha hydrolases-like"/>
    <property type="match status" value="2"/>
</dbReference>
<dbReference type="InterPro" id="IPR006015">
    <property type="entry name" value="Universal_stress_UspA"/>
</dbReference>
<dbReference type="PRINTS" id="PR01438">
    <property type="entry name" value="UNVRSLSTRESS"/>
</dbReference>
<evidence type="ECO:0000256" key="1">
    <source>
        <dbReference type="ARBA" id="ARBA00008791"/>
    </source>
</evidence>
<accession>A0A6L5YUL7</accession>
<comment type="similarity">
    <text evidence="1">Belongs to the universal stress protein A family.</text>
</comment>
<comment type="caution">
    <text evidence="3">The sequence shown here is derived from an EMBL/GenBank/DDBJ whole genome shotgun (WGS) entry which is preliminary data.</text>
</comment>
<dbReference type="EMBL" id="WIND01000001">
    <property type="protein sequence ID" value="MSU88023.1"/>
    <property type="molecule type" value="Genomic_DNA"/>
</dbReference>
<dbReference type="AlphaFoldDB" id="A0A6L5YUL7"/>
<proteinExistence type="inferred from homology"/>
<dbReference type="RefSeq" id="WP_154443719.1">
    <property type="nucleotide sequence ID" value="NZ_WIND01000001.1"/>
</dbReference>
<organism evidence="3 4">
    <name type="scientific">Halovulum marinum</name>
    <dbReference type="NCBI Taxonomy" id="2662447"/>
    <lineage>
        <taxon>Bacteria</taxon>
        <taxon>Pseudomonadati</taxon>
        <taxon>Pseudomonadota</taxon>
        <taxon>Alphaproteobacteria</taxon>
        <taxon>Rhodobacterales</taxon>
        <taxon>Paracoccaceae</taxon>
        <taxon>Halovulum</taxon>
    </lineage>
</organism>